<gene>
    <name evidence="5" type="ORF">IAA81_08560</name>
</gene>
<dbReference type="EMBL" id="JADIMM010000099">
    <property type="protein sequence ID" value="MBO8458257.1"/>
    <property type="molecule type" value="Genomic_DNA"/>
</dbReference>
<keyword evidence="2 3" id="KW-0802">TPR repeat</keyword>
<dbReference type="PROSITE" id="PS50005">
    <property type="entry name" value="TPR"/>
    <property type="match status" value="2"/>
</dbReference>
<dbReference type="InterPro" id="IPR019734">
    <property type="entry name" value="TPR_rpt"/>
</dbReference>
<evidence type="ECO:0000313" key="5">
    <source>
        <dbReference type="EMBL" id="MBO8458257.1"/>
    </source>
</evidence>
<dbReference type="Proteomes" id="UP000823638">
    <property type="component" value="Unassembled WGS sequence"/>
</dbReference>
<reference evidence="5" key="1">
    <citation type="submission" date="2020-10" db="EMBL/GenBank/DDBJ databases">
        <authorList>
            <person name="Gilroy R."/>
        </authorList>
    </citation>
    <scope>NUCLEOTIDE SEQUENCE</scope>
    <source>
        <strain evidence="5">10532</strain>
    </source>
</reference>
<dbReference type="PANTHER" id="PTHR16193">
    <property type="entry name" value="TETRATRICOPEPTIDE REPEAT PROTEIN 27"/>
    <property type="match status" value="1"/>
</dbReference>
<dbReference type="SUPFAM" id="SSF48452">
    <property type="entry name" value="TPR-like"/>
    <property type="match status" value="1"/>
</dbReference>
<dbReference type="InterPro" id="IPR011990">
    <property type="entry name" value="TPR-like_helical_dom_sf"/>
</dbReference>
<feature type="repeat" description="TPR" evidence="3">
    <location>
        <begin position="286"/>
        <end position="319"/>
    </location>
</feature>
<sequence>MTRTHSVRFINPQGISFAYESGDFKFDPSIPLPVLTEDSGTENSGTLSLEMILAGIFHILAYMRDNRHIKYYKKFLLAARPKIREEMTEAAIMQCKNSKFENAKDIFLALEGLNPEDGITILNIAIMFDQWGDNLRNTGKEKEAREKDEKAGEYYERAMFFEPPIPDSYFNAAYFFLKQKDYKKAKEAFVSYSQLGTDEIKLKTAQDGIQRISAQDLDSEDFIKALEMVNSGEPGKAMELIHNFLASHPKVWNGWFLLGWALREQNKWEEGARAFEKALDLGGEQADTLNELAICYLETGRLDECRRCLEKALKLDYENIKIISNLGFLALKEGNPREAEGFFRTVLEIAPEDELALKALESIESGF</sequence>
<protein>
    <submittedName>
        <fullName evidence="5">Tetratricopeptide repeat protein</fullName>
    </submittedName>
</protein>
<evidence type="ECO:0000259" key="4">
    <source>
        <dbReference type="Pfam" id="PF23914"/>
    </source>
</evidence>
<comment type="caution">
    <text evidence="5">The sequence shown here is derived from an EMBL/GenBank/DDBJ whole genome shotgun (WGS) entry which is preliminary data.</text>
</comment>
<dbReference type="InterPro" id="IPR056413">
    <property type="entry name" value="TPR_CcmH_CycH"/>
</dbReference>
<dbReference type="SMART" id="SM00028">
    <property type="entry name" value="TPR"/>
    <property type="match status" value="4"/>
</dbReference>
<dbReference type="PANTHER" id="PTHR16193:SF0">
    <property type="entry name" value="TETRATRICOPEPTIDE REPEAT PROTEIN 27"/>
    <property type="match status" value="1"/>
</dbReference>
<dbReference type="Pfam" id="PF13181">
    <property type="entry name" value="TPR_8"/>
    <property type="match status" value="1"/>
</dbReference>
<organism evidence="5 6">
    <name type="scientific">Candidatus Gallitreponema excrementavium</name>
    <dbReference type="NCBI Taxonomy" id="2840840"/>
    <lineage>
        <taxon>Bacteria</taxon>
        <taxon>Pseudomonadati</taxon>
        <taxon>Spirochaetota</taxon>
        <taxon>Spirochaetia</taxon>
        <taxon>Spirochaetales</taxon>
        <taxon>Candidatus Gallitreponema</taxon>
    </lineage>
</organism>
<evidence type="ECO:0000256" key="2">
    <source>
        <dbReference type="ARBA" id="ARBA00022803"/>
    </source>
</evidence>
<feature type="domain" description="Cytochrome c-type biogenesis protein H TPR" evidence="4">
    <location>
        <begin position="245"/>
        <end position="354"/>
    </location>
</feature>
<dbReference type="Pfam" id="PF23914">
    <property type="entry name" value="TPR_CcmH_CycH"/>
    <property type="match status" value="1"/>
</dbReference>
<evidence type="ECO:0000313" key="6">
    <source>
        <dbReference type="Proteomes" id="UP000823638"/>
    </source>
</evidence>
<dbReference type="Gene3D" id="1.25.40.10">
    <property type="entry name" value="Tetratricopeptide repeat domain"/>
    <property type="match status" value="3"/>
</dbReference>
<dbReference type="AlphaFoldDB" id="A0A9D9HQA8"/>
<evidence type="ECO:0000256" key="3">
    <source>
        <dbReference type="PROSITE-ProRule" id="PRU00339"/>
    </source>
</evidence>
<proteinExistence type="predicted"/>
<dbReference type="InterPro" id="IPR044244">
    <property type="entry name" value="TTC27/Emw1"/>
</dbReference>
<reference evidence="5" key="2">
    <citation type="journal article" date="2021" name="PeerJ">
        <title>Extensive microbial diversity within the chicken gut microbiome revealed by metagenomics and culture.</title>
        <authorList>
            <person name="Gilroy R."/>
            <person name="Ravi A."/>
            <person name="Getino M."/>
            <person name="Pursley I."/>
            <person name="Horton D.L."/>
            <person name="Alikhan N.F."/>
            <person name="Baker D."/>
            <person name="Gharbi K."/>
            <person name="Hall N."/>
            <person name="Watson M."/>
            <person name="Adriaenssens E.M."/>
            <person name="Foster-Nyarko E."/>
            <person name="Jarju S."/>
            <person name="Secka A."/>
            <person name="Antonio M."/>
            <person name="Oren A."/>
            <person name="Chaudhuri R.R."/>
            <person name="La Ragione R."/>
            <person name="Hildebrand F."/>
            <person name="Pallen M.J."/>
        </authorList>
    </citation>
    <scope>NUCLEOTIDE SEQUENCE</scope>
    <source>
        <strain evidence="5">10532</strain>
    </source>
</reference>
<evidence type="ECO:0000256" key="1">
    <source>
        <dbReference type="ARBA" id="ARBA00022737"/>
    </source>
</evidence>
<feature type="repeat" description="TPR" evidence="3">
    <location>
        <begin position="320"/>
        <end position="353"/>
    </location>
</feature>
<keyword evidence="1" id="KW-0677">Repeat</keyword>
<accession>A0A9D9HQA8</accession>
<name>A0A9D9HQA8_9SPIR</name>